<dbReference type="NCBIfam" id="NF007479">
    <property type="entry name" value="PRK10069.1"/>
    <property type="match status" value="1"/>
</dbReference>
<dbReference type="Proteomes" id="UP000552757">
    <property type="component" value="Unassembled WGS sequence"/>
</dbReference>
<evidence type="ECO:0000256" key="1">
    <source>
        <dbReference type="ARBA" id="ARBA00009570"/>
    </source>
</evidence>
<name>A0A7W6DLG1_9SPHN</name>
<dbReference type="InterPro" id="IPR000391">
    <property type="entry name" value="Rng_hydr_dOase-bsu"/>
</dbReference>
<dbReference type="Gene3D" id="3.10.450.50">
    <property type="match status" value="1"/>
</dbReference>
<organism evidence="3 4">
    <name type="scientific">Sphingobium fontiphilum</name>
    <dbReference type="NCBI Taxonomy" id="944425"/>
    <lineage>
        <taxon>Bacteria</taxon>
        <taxon>Pseudomonadati</taxon>
        <taxon>Pseudomonadota</taxon>
        <taxon>Alphaproteobacteria</taxon>
        <taxon>Sphingomonadales</taxon>
        <taxon>Sphingomonadaceae</taxon>
        <taxon>Sphingobium</taxon>
    </lineage>
</organism>
<evidence type="ECO:0000313" key="4">
    <source>
        <dbReference type="Proteomes" id="UP000552757"/>
    </source>
</evidence>
<dbReference type="AlphaFoldDB" id="A0A7W6DLG1"/>
<dbReference type="PANTHER" id="PTHR41534">
    <property type="entry name" value="BLR3401 PROTEIN"/>
    <property type="match status" value="1"/>
</dbReference>
<reference evidence="3 4" key="1">
    <citation type="submission" date="2020-08" db="EMBL/GenBank/DDBJ databases">
        <title>Genomic Encyclopedia of Type Strains, Phase IV (KMG-IV): sequencing the most valuable type-strain genomes for metagenomic binning, comparative biology and taxonomic classification.</title>
        <authorList>
            <person name="Goeker M."/>
        </authorList>
    </citation>
    <scope>NUCLEOTIDE SEQUENCE [LARGE SCALE GENOMIC DNA]</scope>
    <source>
        <strain evidence="3 4">DSM 29348</strain>
    </source>
</reference>
<proteinExistence type="inferred from homology"/>
<dbReference type="SUPFAM" id="SSF54427">
    <property type="entry name" value="NTF2-like"/>
    <property type="match status" value="1"/>
</dbReference>
<dbReference type="CDD" id="cd00667">
    <property type="entry name" value="ring_hydroxylating_dioxygenases_beta"/>
    <property type="match status" value="1"/>
</dbReference>
<keyword evidence="2" id="KW-0560">Oxidoreductase</keyword>
<dbReference type="GO" id="GO:0019380">
    <property type="term" value="P:3-phenylpropionate catabolic process"/>
    <property type="evidence" value="ECO:0007669"/>
    <property type="project" value="TreeGrafter"/>
</dbReference>
<evidence type="ECO:0000256" key="2">
    <source>
        <dbReference type="ARBA" id="ARBA00023002"/>
    </source>
</evidence>
<evidence type="ECO:0000313" key="3">
    <source>
        <dbReference type="EMBL" id="MBB3982782.1"/>
    </source>
</evidence>
<protein>
    <submittedName>
        <fullName evidence="3">3-phenylpropionate/cinnamic acid dioxygenase small subunit</fullName>
    </submittedName>
</protein>
<keyword evidence="3" id="KW-0223">Dioxygenase</keyword>
<gene>
    <name evidence="3" type="ORF">GGR44_002448</name>
</gene>
<dbReference type="Pfam" id="PF00866">
    <property type="entry name" value="Ring_hydroxyl_B"/>
    <property type="match status" value="1"/>
</dbReference>
<accession>A0A7W6DLG1</accession>
<comment type="similarity">
    <text evidence="1">Belongs to the bacterial ring-hydroxylating dioxygenase beta subunit family.</text>
</comment>
<dbReference type="EMBL" id="JACIEB010000005">
    <property type="protein sequence ID" value="MBB3982782.1"/>
    <property type="molecule type" value="Genomic_DNA"/>
</dbReference>
<dbReference type="RefSeq" id="WP_183955838.1">
    <property type="nucleotide sequence ID" value="NZ_JACIEB010000005.1"/>
</dbReference>
<dbReference type="GO" id="GO:0051213">
    <property type="term" value="F:dioxygenase activity"/>
    <property type="evidence" value="ECO:0007669"/>
    <property type="project" value="UniProtKB-KW"/>
</dbReference>
<dbReference type="PANTHER" id="PTHR41534:SF2">
    <property type="entry name" value="3-PHENYLPROPIONATE_CINNAMIC ACID DIOXYGENASE SUBUNIT BETA"/>
    <property type="match status" value="1"/>
</dbReference>
<comment type="caution">
    <text evidence="3">The sequence shown here is derived from an EMBL/GenBank/DDBJ whole genome shotgun (WGS) entry which is preliminary data.</text>
</comment>
<dbReference type="InterPro" id="IPR032710">
    <property type="entry name" value="NTF2-like_dom_sf"/>
</dbReference>
<sequence>MVNYATAAVDKASVMRGLVSKNRVPLGSEIYNRILETLYDEAAALDERRFDDWLAMLEEDLIYTAPVRLTRNGPNKDRDVMRTMMHFDDNYQSILMRTGRLSKSAWAEDPPSRTRRFVTNTRVAECEAAGEYEVSSYLYVERSRFDVAHNETISAERRDIWRLVGGAYKLARREIIVDQSTLGMSNLAIFL</sequence>
<keyword evidence="4" id="KW-1185">Reference proteome</keyword>